<evidence type="ECO:0000256" key="3">
    <source>
        <dbReference type="ARBA" id="ARBA00023157"/>
    </source>
</evidence>
<keyword evidence="4" id="KW-0732">Signal</keyword>
<accession>A0A0K8RCK0</accession>
<comment type="subcellular location">
    <subcellularLocation>
        <location evidence="1">Secreted</location>
    </subcellularLocation>
</comment>
<dbReference type="GO" id="GO:0007586">
    <property type="term" value="P:digestion"/>
    <property type="evidence" value="ECO:0007669"/>
    <property type="project" value="InterPro"/>
</dbReference>
<protein>
    <submittedName>
        <fullName evidence="6">Putative ixodegrin protein</fullName>
    </submittedName>
</protein>
<feature type="chain" id="PRO_5005516872" evidence="4">
    <location>
        <begin position="24"/>
        <end position="117"/>
    </location>
</feature>
<evidence type="ECO:0000256" key="2">
    <source>
        <dbReference type="ARBA" id="ARBA00022525"/>
    </source>
</evidence>
<sequence>MKTFCLALALTVIVAALLEDVTAYFEGQVPVLPPGAVTRPPGDLGQWCNAADKCKNGTCCLRSRFGFSATCRPLGQRGEACSESPTKGDIFVGHCPCSPELRCRHISDKIHICVSGK</sequence>
<dbReference type="Pfam" id="PF06607">
    <property type="entry name" value="Prokineticin"/>
    <property type="match status" value="1"/>
</dbReference>
<dbReference type="AlphaFoldDB" id="A0A0K8RCK0"/>
<evidence type="ECO:0000256" key="4">
    <source>
        <dbReference type="SAM" id="SignalP"/>
    </source>
</evidence>
<dbReference type="GO" id="GO:0008047">
    <property type="term" value="F:enzyme activator activity"/>
    <property type="evidence" value="ECO:0007669"/>
    <property type="project" value="InterPro"/>
</dbReference>
<evidence type="ECO:0000313" key="6">
    <source>
        <dbReference type="EMBL" id="JAA68583.1"/>
    </source>
</evidence>
<reference evidence="6" key="1">
    <citation type="submission" date="2012-12" db="EMBL/GenBank/DDBJ databases">
        <title>Identification and characterization of a phenylalanine ammonia-lyase gene family in Isatis indigotica Fort.</title>
        <authorList>
            <person name="Liu Q."/>
            <person name="Chen J."/>
            <person name="Zhou X."/>
            <person name="Di P."/>
            <person name="Xiao Y."/>
            <person name="Xuan H."/>
            <person name="Zhang L."/>
            <person name="Chen W."/>
        </authorList>
    </citation>
    <scope>NUCLEOTIDE SEQUENCE</scope>
    <source>
        <tissue evidence="6">Salivary gland</tissue>
    </source>
</reference>
<dbReference type="InterPro" id="IPR001981">
    <property type="entry name" value="Colipase"/>
</dbReference>
<dbReference type="Gene3D" id="2.10.80.10">
    <property type="entry name" value="Lipase, subunit A"/>
    <property type="match status" value="1"/>
</dbReference>
<dbReference type="EMBL" id="GADI01005225">
    <property type="protein sequence ID" value="JAA68583.1"/>
    <property type="molecule type" value="mRNA"/>
</dbReference>
<name>A0A0K8RCK0_IXORI</name>
<proteinExistence type="evidence at transcript level"/>
<evidence type="ECO:0000259" key="5">
    <source>
        <dbReference type="Pfam" id="PF06607"/>
    </source>
</evidence>
<keyword evidence="3" id="KW-1015">Disulfide bond</keyword>
<dbReference type="PANTHER" id="PTHR10041:SF5">
    <property type="entry name" value="LEUCINE-RICH COLIPASE-LIKE PROTEIN 1"/>
    <property type="match status" value="1"/>
</dbReference>
<evidence type="ECO:0000256" key="1">
    <source>
        <dbReference type="ARBA" id="ARBA00004613"/>
    </source>
</evidence>
<dbReference type="GO" id="GO:0016042">
    <property type="term" value="P:lipid catabolic process"/>
    <property type="evidence" value="ECO:0007669"/>
    <property type="project" value="InterPro"/>
</dbReference>
<dbReference type="InterPro" id="IPR023569">
    <property type="entry name" value="Prokineticin_domain"/>
</dbReference>
<organism evidence="6">
    <name type="scientific">Ixodes ricinus</name>
    <name type="common">Common tick</name>
    <name type="synonym">Acarus ricinus</name>
    <dbReference type="NCBI Taxonomy" id="34613"/>
    <lineage>
        <taxon>Eukaryota</taxon>
        <taxon>Metazoa</taxon>
        <taxon>Ecdysozoa</taxon>
        <taxon>Arthropoda</taxon>
        <taxon>Chelicerata</taxon>
        <taxon>Arachnida</taxon>
        <taxon>Acari</taxon>
        <taxon>Parasitiformes</taxon>
        <taxon>Ixodida</taxon>
        <taxon>Ixodoidea</taxon>
        <taxon>Ixodidae</taxon>
        <taxon>Ixodinae</taxon>
        <taxon>Ixodes</taxon>
    </lineage>
</organism>
<dbReference type="PANTHER" id="PTHR10041">
    <property type="entry name" value="COLIPASE"/>
    <property type="match status" value="1"/>
</dbReference>
<dbReference type="GO" id="GO:0005576">
    <property type="term" value="C:extracellular region"/>
    <property type="evidence" value="ECO:0007669"/>
    <property type="project" value="UniProtKB-SubCell"/>
</dbReference>
<keyword evidence="2" id="KW-0964">Secreted</keyword>
<feature type="signal peptide" evidence="4">
    <location>
        <begin position="1"/>
        <end position="23"/>
    </location>
</feature>
<feature type="domain" description="Prokineticin" evidence="5">
    <location>
        <begin position="48"/>
        <end position="113"/>
    </location>
</feature>